<evidence type="ECO:0000256" key="3">
    <source>
        <dbReference type="ARBA" id="ARBA00022833"/>
    </source>
</evidence>
<reference evidence="6" key="1">
    <citation type="journal article" date="2021" name="PeerJ">
        <title>Extensive microbial diversity within the chicken gut microbiome revealed by metagenomics and culture.</title>
        <authorList>
            <person name="Gilroy R."/>
            <person name="Ravi A."/>
            <person name="Getino M."/>
            <person name="Pursley I."/>
            <person name="Horton D.L."/>
            <person name="Alikhan N.F."/>
            <person name="Baker D."/>
            <person name="Gharbi K."/>
            <person name="Hall N."/>
            <person name="Watson M."/>
            <person name="Adriaenssens E.M."/>
            <person name="Foster-Nyarko E."/>
            <person name="Jarju S."/>
            <person name="Secka A."/>
            <person name="Antonio M."/>
            <person name="Oren A."/>
            <person name="Chaudhuri R.R."/>
            <person name="La Ragione R."/>
            <person name="Hildebrand F."/>
            <person name="Pallen M.J."/>
        </authorList>
    </citation>
    <scope>NUCLEOTIDE SEQUENCE</scope>
    <source>
        <strain evidence="6">ChiW4-1371</strain>
    </source>
</reference>
<feature type="domain" description="Zinc finger DksA/TraR C4-type" evidence="4">
    <location>
        <begin position="149"/>
        <end position="180"/>
    </location>
</feature>
<dbReference type="PANTHER" id="PTHR39418">
    <property type="entry name" value="DEHYDROGENASE-RELATED"/>
    <property type="match status" value="1"/>
</dbReference>
<keyword evidence="2" id="KW-0863">Zinc-finger</keyword>
<evidence type="ECO:0000259" key="4">
    <source>
        <dbReference type="Pfam" id="PF01258"/>
    </source>
</evidence>
<dbReference type="AlphaFoldDB" id="A0A9D2KB99"/>
<dbReference type="InterPro" id="IPR003814">
    <property type="entry name" value="FmdEsu_dom"/>
</dbReference>
<keyword evidence="3" id="KW-0862">Zinc</keyword>
<reference evidence="6" key="2">
    <citation type="submission" date="2021-04" db="EMBL/GenBank/DDBJ databases">
        <authorList>
            <person name="Gilroy R."/>
        </authorList>
    </citation>
    <scope>NUCLEOTIDE SEQUENCE</scope>
    <source>
        <strain evidence="6">ChiW4-1371</strain>
    </source>
</reference>
<keyword evidence="1" id="KW-0479">Metal-binding</keyword>
<evidence type="ECO:0000259" key="5">
    <source>
        <dbReference type="Pfam" id="PF02663"/>
    </source>
</evidence>
<feature type="domain" description="Formylmethanofuran dehydrogenase subunit E" evidence="5">
    <location>
        <begin position="15"/>
        <end position="125"/>
    </location>
</feature>
<dbReference type="InterPro" id="IPR053194">
    <property type="entry name" value="tRNA_methyltr_O"/>
</dbReference>
<comment type="caution">
    <text evidence="6">The sequence shown here is derived from an EMBL/GenBank/DDBJ whole genome shotgun (WGS) entry which is preliminary data.</text>
</comment>
<protein>
    <submittedName>
        <fullName evidence="6">TraR/DksA C4-type zinc finger protein</fullName>
    </submittedName>
</protein>
<evidence type="ECO:0000256" key="1">
    <source>
        <dbReference type="ARBA" id="ARBA00022723"/>
    </source>
</evidence>
<dbReference type="Gene3D" id="3.30.1330.130">
    <property type="match status" value="1"/>
</dbReference>
<dbReference type="Proteomes" id="UP000824176">
    <property type="component" value="Unassembled WGS sequence"/>
</dbReference>
<dbReference type="Pfam" id="PF02663">
    <property type="entry name" value="FmdE"/>
    <property type="match status" value="1"/>
</dbReference>
<name>A0A9D2KB99_9BACT</name>
<sequence>MVSFEEDLEKAAAYHGHLCSGQILGVRMARLGLEIMGLADRDPKKMRDLLVFVESDRCATDAAYVVTGATMGRRRMKYKDYGKMAMSFYYIPTKKAIRIKPVNNDRPQENEDIKKFWAKYSDEELFKWENVEIIVDENDLPGKPKDHAVCSQCGENILDGRQVVDNGIIKCRACANGAYYKIID</sequence>
<dbReference type="SUPFAM" id="SSF143555">
    <property type="entry name" value="FwdE-like"/>
    <property type="match status" value="1"/>
</dbReference>
<organism evidence="6 7">
    <name type="scientific">Candidatus Mucispirillum faecigallinarum</name>
    <dbReference type="NCBI Taxonomy" id="2838699"/>
    <lineage>
        <taxon>Bacteria</taxon>
        <taxon>Pseudomonadati</taxon>
        <taxon>Deferribacterota</taxon>
        <taxon>Deferribacteres</taxon>
        <taxon>Deferribacterales</taxon>
        <taxon>Mucispirillaceae</taxon>
        <taxon>Mucispirillum</taxon>
    </lineage>
</organism>
<evidence type="ECO:0000256" key="2">
    <source>
        <dbReference type="ARBA" id="ARBA00022771"/>
    </source>
</evidence>
<evidence type="ECO:0000313" key="6">
    <source>
        <dbReference type="EMBL" id="HIZ90199.1"/>
    </source>
</evidence>
<gene>
    <name evidence="6" type="ORF">H9804_09645</name>
</gene>
<accession>A0A9D2KB99</accession>
<dbReference type="GO" id="GO:0008270">
    <property type="term" value="F:zinc ion binding"/>
    <property type="evidence" value="ECO:0007669"/>
    <property type="project" value="UniProtKB-KW"/>
</dbReference>
<proteinExistence type="predicted"/>
<dbReference type="InterPro" id="IPR000962">
    <property type="entry name" value="Znf_DskA_TraR"/>
</dbReference>
<evidence type="ECO:0000313" key="7">
    <source>
        <dbReference type="Proteomes" id="UP000824176"/>
    </source>
</evidence>
<dbReference type="PANTHER" id="PTHR39418:SF1">
    <property type="entry name" value="DEHYDROGENASE"/>
    <property type="match status" value="1"/>
</dbReference>
<dbReference type="EMBL" id="DXAQ01000143">
    <property type="protein sequence ID" value="HIZ90199.1"/>
    <property type="molecule type" value="Genomic_DNA"/>
</dbReference>
<dbReference type="Pfam" id="PF01258">
    <property type="entry name" value="zf-dskA_traR"/>
    <property type="match status" value="1"/>
</dbReference>